<sequence length="142" mass="14902">MQAKIILSCLAFLAISHQAISTEGPAVTEVVKEVQEATKAPRKCCGGCGGGKKAEALDLNQIKAALPVESEAGAVEPEAVKTTPVIETKGEASQATPTVENEEESTETKPKVETNEETSENTPTNTIEAEEGATKVAYKKDT</sequence>
<protein>
    <submittedName>
        <fullName evidence="3">Uncharacterized protein</fullName>
    </submittedName>
</protein>
<evidence type="ECO:0000256" key="2">
    <source>
        <dbReference type="SAM" id="SignalP"/>
    </source>
</evidence>
<comment type="caution">
    <text evidence="3">The sequence shown here is derived from an EMBL/GenBank/DDBJ whole genome shotgun (WGS) entry which is preliminary data.</text>
</comment>
<keyword evidence="4" id="KW-1185">Reference proteome</keyword>
<dbReference type="Proteomes" id="UP000054564">
    <property type="component" value="Unassembled WGS sequence"/>
</dbReference>
<feature type="chain" id="PRO_5005549925" evidence="2">
    <location>
        <begin position="22"/>
        <end position="142"/>
    </location>
</feature>
<accession>A0A0L0VCI3</accession>
<organism evidence="3 4">
    <name type="scientific">Puccinia striiformis f. sp. tritici PST-78</name>
    <dbReference type="NCBI Taxonomy" id="1165861"/>
    <lineage>
        <taxon>Eukaryota</taxon>
        <taxon>Fungi</taxon>
        <taxon>Dikarya</taxon>
        <taxon>Basidiomycota</taxon>
        <taxon>Pucciniomycotina</taxon>
        <taxon>Pucciniomycetes</taxon>
        <taxon>Pucciniales</taxon>
        <taxon>Pucciniaceae</taxon>
        <taxon>Puccinia</taxon>
    </lineage>
</organism>
<proteinExistence type="predicted"/>
<dbReference type="EMBL" id="AJIL01000074">
    <property type="protein sequence ID" value="KNE96960.1"/>
    <property type="molecule type" value="Genomic_DNA"/>
</dbReference>
<reference evidence="4" key="1">
    <citation type="submission" date="2014-03" db="EMBL/GenBank/DDBJ databases">
        <title>The Genome Sequence of Puccinia striiformis f. sp. tritici PST-78.</title>
        <authorList>
            <consortium name="The Broad Institute Genome Sequencing Platform"/>
            <person name="Cuomo C."/>
            <person name="Hulbert S."/>
            <person name="Chen X."/>
            <person name="Walker B."/>
            <person name="Young S.K."/>
            <person name="Zeng Q."/>
            <person name="Gargeya S."/>
            <person name="Fitzgerald M."/>
            <person name="Haas B."/>
            <person name="Abouelleil A."/>
            <person name="Alvarado L."/>
            <person name="Arachchi H.M."/>
            <person name="Berlin A.M."/>
            <person name="Chapman S.B."/>
            <person name="Goldberg J."/>
            <person name="Griggs A."/>
            <person name="Gujja S."/>
            <person name="Hansen M."/>
            <person name="Howarth C."/>
            <person name="Imamovic A."/>
            <person name="Larimer J."/>
            <person name="McCowan C."/>
            <person name="Montmayeur A."/>
            <person name="Murphy C."/>
            <person name="Neiman D."/>
            <person name="Pearson M."/>
            <person name="Priest M."/>
            <person name="Roberts A."/>
            <person name="Saif S."/>
            <person name="Shea T."/>
            <person name="Sisk P."/>
            <person name="Sykes S."/>
            <person name="Wortman J."/>
            <person name="Nusbaum C."/>
            <person name="Birren B."/>
        </authorList>
    </citation>
    <scope>NUCLEOTIDE SEQUENCE [LARGE SCALE GENOMIC DNA]</scope>
    <source>
        <strain evidence="4">race PST-78</strain>
    </source>
</reference>
<name>A0A0L0VCI3_9BASI</name>
<evidence type="ECO:0000256" key="1">
    <source>
        <dbReference type="SAM" id="MobiDB-lite"/>
    </source>
</evidence>
<feature type="signal peptide" evidence="2">
    <location>
        <begin position="1"/>
        <end position="21"/>
    </location>
</feature>
<dbReference type="AlphaFoldDB" id="A0A0L0VCI3"/>
<gene>
    <name evidence="3" type="ORF">PSTG_09694</name>
</gene>
<evidence type="ECO:0000313" key="3">
    <source>
        <dbReference type="EMBL" id="KNE96960.1"/>
    </source>
</evidence>
<evidence type="ECO:0000313" key="4">
    <source>
        <dbReference type="Proteomes" id="UP000054564"/>
    </source>
</evidence>
<keyword evidence="2" id="KW-0732">Signal</keyword>
<feature type="region of interest" description="Disordered" evidence="1">
    <location>
        <begin position="74"/>
        <end position="142"/>
    </location>
</feature>